<gene>
    <name evidence="2" type="ORF">AVDCRST_MAG08-1385</name>
</gene>
<dbReference type="SUPFAM" id="SSF51905">
    <property type="entry name" value="FAD/NAD(P)-binding domain"/>
    <property type="match status" value="1"/>
</dbReference>
<accession>A0A6J4HYQ6</accession>
<dbReference type="InterPro" id="IPR002937">
    <property type="entry name" value="Amino_oxidase"/>
</dbReference>
<dbReference type="Gene3D" id="3.90.660.10">
    <property type="match status" value="1"/>
</dbReference>
<dbReference type="AlphaFoldDB" id="A0A6J4HYQ6"/>
<protein>
    <recommendedName>
        <fullName evidence="1">Amine oxidase domain-containing protein</fullName>
    </recommendedName>
</protein>
<dbReference type="EMBL" id="CADCTG010000126">
    <property type="protein sequence ID" value="CAA9236488.1"/>
    <property type="molecule type" value="Genomic_DNA"/>
</dbReference>
<dbReference type="GO" id="GO:0016491">
    <property type="term" value="F:oxidoreductase activity"/>
    <property type="evidence" value="ECO:0007669"/>
    <property type="project" value="InterPro"/>
</dbReference>
<proteinExistence type="predicted"/>
<dbReference type="InterPro" id="IPR036188">
    <property type="entry name" value="FAD/NAD-bd_sf"/>
</dbReference>
<evidence type="ECO:0000259" key="1">
    <source>
        <dbReference type="Pfam" id="PF01593"/>
    </source>
</evidence>
<evidence type="ECO:0000313" key="2">
    <source>
        <dbReference type="EMBL" id="CAA9236488.1"/>
    </source>
</evidence>
<dbReference type="Gene3D" id="3.50.50.60">
    <property type="entry name" value="FAD/NAD(P)-binding domain"/>
    <property type="match status" value="1"/>
</dbReference>
<feature type="domain" description="Amine oxidase" evidence="1">
    <location>
        <begin position="3"/>
        <end position="191"/>
    </location>
</feature>
<sequence>AAFDRVLCALPPPLLAELDTDLSDSRRTGLRALVAHPAGKLAFHAARRFWEEDAAIYGGISWTTRDATQLWYPSHGFHAQGGVLVGTYAWDDAPARRFAARTPAERAAAAAADGEALHAGYAREVAHPVSVSWPRMPRARGAWTEWTEAQRRDLYPVLRAPEGPYHFAGEYLSFLPGWQEGAVLSAWAAVEGMAA</sequence>
<organism evidence="2">
    <name type="scientific">uncultured Acetobacteraceae bacterium</name>
    <dbReference type="NCBI Taxonomy" id="169975"/>
    <lineage>
        <taxon>Bacteria</taxon>
        <taxon>Pseudomonadati</taxon>
        <taxon>Pseudomonadota</taxon>
        <taxon>Alphaproteobacteria</taxon>
        <taxon>Acetobacterales</taxon>
        <taxon>Acetobacteraceae</taxon>
        <taxon>environmental samples</taxon>
    </lineage>
</organism>
<reference evidence="2" key="1">
    <citation type="submission" date="2020-02" db="EMBL/GenBank/DDBJ databases">
        <authorList>
            <person name="Meier V. D."/>
        </authorList>
    </citation>
    <scope>NUCLEOTIDE SEQUENCE</scope>
    <source>
        <strain evidence="2">AVDCRST_MAG08</strain>
    </source>
</reference>
<feature type="non-terminal residue" evidence="2">
    <location>
        <position position="1"/>
    </location>
</feature>
<name>A0A6J4HYQ6_9PROT</name>
<dbReference type="SUPFAM" id="SSF54373">
    <property type="entry name" value="FAD-linked reductases, C-terminal domain"/>
    <property type="match status" value="1"/>
</dbReference>
<dbReference type="Pfam" id="PF01593">
    <property type="entry name" value="Amino_oxidase"/>
    <property type="match status" value="1"/>
</dbReference>